<reference evidence="2 3" key="1">
    <citation type="journal article" date="2015" name="BMC Genomics">
        <title>The genome of the truffle-parasite Tolypocladium ophioglossoides and the evolution of antifungal peptaibiotics.</title>
        <authorList>
            <person name="Quandt C.A."/>
            <person name="Bushley K.E."/>
            <person name="Spatafora J.W."/>
        </authorList>
    </citation>
    <scope>NUCLEOTIDE SEQUENCE [LARGE SCALE GENOMIC DNA]</scope>
    <source>
        <strain evidence="2 3">CBS 100239</strain>
    </source>
</reference>
<sequence>MRKETSPRAPSASSSPAAPCSSSSPPSTAARRLPTPLRSPRRPEAATAMLLQTSTTSRRLGKLGCRRGRARGWCRRAGACWVASLLEQRGRRTTAKEEIKRLAQCFSELHHMPGSHFHDEDTLVSQTWFCVATAARPAVEISHLGRRKSPVSVRQRHSGLGATR</sequence>
<feature type="compositionally biased region" description="Basic residues" evidence="1">
    <location>
        <begin position="145"/>
        <end position="157"/>
    </location>
</feature>
<comment type="caution">
    <text evidence="2">The sequence shown here is derived from an EMBL/GenBank/DDBJ whole genome shotgun (WGS) entry which is preliminary data.</text>
</comment>
<protein>
    <submittedName>
        <fullName evidence="2">Uncharacterized protein</fullName>
    </submittedName>
</protein>
<accession>A0A0L0NDE0</accession>
<evidence type="ECO:0000256" key="1">
    <source>
        <dbReference type="SAM" id="MobiDB-lite"/>
    </source>
</evidence>
<proteinExistence type="predicted"/>
<evidence type="ECO:0000313" key="2">
    <source>
        <dbReference type="EMBL" id="KND92068.1"/>
    </source>
</evidence>
<dbReference type="EMBL" id="LFRF01000007">
    <property type="protein sequence ID" value="KND92068.1"/>
    <property type="molecule type" value="Genomic_DNA"/>
</dbReference>
<organism evidence="2 3">
    <name type="scientific">Tolypocladium ophioglossoides (strain CBS 100239)</name>
    <name type="common">Snaketongue truffleclub</name>
    <name type="synonym">Elaphocordyceps ophioglossoides</name>
    <dbReference type="NCBI Taxonomy" id="1163406"/>
    <lineage>
        <taxon>Eukaryota</taxon>
        <taxon>Fungi</taxon>
        <taxon>Dikarya</taxon>
        <taxon>Ascomycota</taxon>
        <taxon>Pezizomycotina</taxon>
        <taxon>Sordariomycetes</taxon>
        <taxon>Hypocreomycetidae</taxon>
        <taxon>Hypocreales</taxon>
        <taxon>Ophiocordycipitaceae</taxon>
        <taxon>Tolypocladium</taxon>
    </lineage>
</organism>
<feature type="region of interest" description="Disordered" evidence="1">
    <location>
        <begin position="145"/>
        <end position="164"/>
    </location>
</feature>
<name>A0A0L0NDE0_TOLOC</name>
<evidence type="ECO:0000313" key="3">
    <source>
        <dbReference type="Proteomes" id="UP000036947"/>
    </source>
</evidence>
<keyword evidence="3" id="KW-1185">Reference proteome</keyword>
<gene>
    <name evidence="2" type="ORF">TOPH_03405</name>
</gene>
<feature type="compositionally biased region" description="Low complexity" evidence="1">
    <location>
        <begin position="7"/>
        <end position="38"/>
    </location>
</feature>
<dbReference type="Proteomes" id="UP000036947">
    <property type="component" value="Unassembled WGS sequence"/>
</dbReference>
<feature type="region of interest" description="Disordered" evidence="1">
    <location>
        <begin position="1"/>
        <end position="43"/>
    </location>
</feature>
<dbReference type="AlphaFoldDB" id="A0A0L0NDE0"/>